<evidence type="ECO:0000256" key="5">
    <source>
        <dbReference type="ARBA" id="ARBA00022989"/>
    </source>
</evidence>
<feature type="transmembrane region" description="Helical" evidence="7">
    <location>
        <begin position="37"/>
        <end position="60"/>
    </location>
</feature>
<comment type="subcellular location">
    <subcellularLocation>
        <location evidence="1 7">Cell membrane</location>
        <topology evidence="1 7">Multi-pass membrane protein</topology>
    </subcellularLocation>
</comment>
<evidence type="ECO:0000256" key="6">
    <source>
        <dbReference type="ARBA" id="ARBA00023136"/>
    </source>
</evidence>
<dbReference type="PROSITE" id="PS50928">
    <property type="entry name" value="ABC_TM1"/>
    <property type="match status" value="1"/>
</dbReference>
<organism evidence="9 10">
    <name type="scientific">Clostridium estertheticum subsp. estertheticum</name>
    <dbReference type="NCBI Taxonomy" id="1552"/>
    <lineage>
        <taxon>Bacteria</taxon>
        <taxon>Bacillati</taxon>
        <taxon>Bacillota</taxon>
        <taxon>Clostridia</taxon>
        <taxon>Eubacteriales</taxon>
        <taxon>Clostridiaceae</taxon>
        <taxon>Clostridium</taxon>
    </lineage>
</organism>
<accession>A0A1J0GFK1</accession>
<feature type="transmembrane region" description="Helical" evidence="7">
    <location>
        <begin position="104"/>
        <end position="122"/>
    </location>
</feature>
<reference evidence="10" key="1">
    <citation type="journal article" date="2016" name="Front. Microbiol.">
        <title>Complete Genome Sequence of Clostridium estertheticum DSM 8809, a Microbe Identified in Spoiled Vacuum Packed Beef.</title>
        <authorList>
            <person name="Yu Z."/>
            <person name="Gunn L."/>
            <person name="Brennan E."/>
            <person name="Reid R."/>
            <person name="Wall P.G."/>
            <person name="Gaora O.P."/>
            <person name="Hurley D."/>
            <person name="Bolton D."/>
            <person name="Fanning S."/>
        </authorList>
    </citation>
    <scope>NUCLEOTIDE SEQUENCE [LARGE SCALE GENOMIC DNA]</scope>
    <source>
        <strain evidence="10">DSM 8809</strain>
    </source>
</reference>
<dbReference type="KEGG" id="ceu:A7L45_08725"/>
<evidence type="ECO:0000256" key="7">
    <source>
        <dbReference type="RuleBase" id="RU363032"/>
    </source>
</evidence>
<feature type="transmembrane region" description="Helical" evidence="7">
    <location>
        <begin position="241"/>
        <end position="258"/>
    </location>
</feature>
<dbReference type="PANTHER" id="PTHR43227:SF11">
    <property type="entry name" value="BLL4140 PROTEIN"/>
    <property type="match status" value="1"/>
</dbReference>
<dbReference type="Gene3D" id="1.10.3720.10">
    <property type="entry name" value="MetI-like"/>
    <property type="match status" value="1"/>
</dbReference>
<dbReference type="CDD" id="cd06261">
    <property type="entry name" value="TM_PBP2"/>
    <property type="match status" value="1"/>
</dbReference>
<dbReference type="Proteomes" id="UP000182569">
    <property type="component" value="Chromosome"/>
</dbReference>
<keyword evidence="4 7" id="KW-0812">Transmembrane</keyword>
<feature type="transmembrane region" description="Helical" evidence="7">
    <location>
        <begin position="142"/>
        <end position="162"/>
    </location>
</feature>
<keyword evidence="5 7" id="KW-1133">Transmembrane helix</keyword>
<keyword evidence="10" id="KW-1185">Reference proteome</keyword>
<feature type="transmembrane region" description="Helical" evidence="7">
    <location>
        <begin position="294"/>
        <end position="318"/>
    </location>
</feature>
<dbReference type="SUPFAM" id="SSF161098">
    <property type="entry name" value="MetI-like"/>
    <property type="match status" value="1"/>
</dbReference>
<dbReference type="InterPro" id="IPR050809">
    <property type="entry name" value="UgpAE/MalFG_permease"/>
</dbReference>
<dbReference type="InterPro" id="IPR035906">
    <property type="entry name" value="MetI-like_sf"/>
</dbReference>
<evidence type="ECO:0000259" key="8">
    <source>
        <dbReference type="PROSITE" id="PS50928"/>
    </source>
</evidence>
<evidence type="ECO:0000313" key="10">
    <source>
        <dbReference type="Proteomes" id="UP000182569"/>
    </source>
</evidence>
<name>A0A1J0GFK1_9CLOT</name>
<protein>
    <submittedName>
        <fullName evidence="9">Protein lplB</fullName>
    </submittedName>
</protein>
<feature type="transmembrane region" description="Helical" evidence="7">
    <location>
        <begin position="174"/>
        <end position="195"/>
    </location>
</feature>
<keyword evidence="6 7" id="KW-0472">Membrane</keyword>
<feature type="domain" description="ABC transmembrane type-1" evidence="8">
    <location>
        <begin position="96"/>
        <end position="315"/>
    </location>
</feature>
<dbReference type="EMBL" id="CP015756">
    <property type="protein sequence ID" value="APC40145.1"/>
    <property type="molecule type" value="Genomic_DNA"/>
</dbReference>
<gene>
    <name evidence="9" type="ORF">A7L45_08725</name>
</gene>
<sequence>MAEIRENINKSGKILKVKKIKKNKKITWKMIKSQKELMFMSVPFLVYIAVFAYAPIWGWLMAFQNYKPGVDFFHQTWVGLAQFKSLFSYMGFIQVLRNTVAMSLINLVLGMACPIILALLLNEIKSTFFKRTVQTISYLPHFLSWIIATGIIADVLSTDPAVGIINNLLMQLHFISKPILFLGIPKMFWGIVGVSTVWKEVGWGTIIYLSAISSIDPALYEAAEIDGAGRFQKMRHITLTGIKATIIILLIMNIGHILDAGFEIQYFLGNGLVSDYSKTIDIFVLDYGINQFNYSLATAAGIFKSAVSITMLLLANFISGKVSDEKLI</sequence>
<dbReference type="PANTHER" id="PTHR43227">
    <property type="entry name" value="BLL4140 PROTEIN"/>
    <property type="match status" value="1"/>
</dbReference>
<dbReference type="Pfam" id="PF00528">
    <property type="entry name" value="BPD_transp_1"/>
    <property type="match status" value="1"/>
</dbReference>
<evidence type="ECO:0000256" key="4">
    <source>
        <dbReference type="ARBA" id="ARBA00022692"/>
    </source>
</evidence>
<keyword evidence="2 7" id="KW-0813">Transport</keyword>
<dbReference type="InterPro" id="IPR000515">
    <property type="entry name" value="MetI-like"/>
</dbReference>
<dbReference type="GO" id="GO:0055085">
    <property type="term" value="P:transmembrane transport"/>
    <property type="evidence" value="ECO:0007669"/>
    <property type="project" value="InterPro"/>
</dbReference>
<dbReference type="OrthoDB" id="384651at2"/>
<dbReference type="STRING" id="1552.A7L45_08725"/>
<dbReference type="GO" id="GO:0005886">
    <property type="term" value="C:plasma membrane"/>
    <property type="evidence" value="ECO:0007669"/>
    <property type="project" value="UniProtKB-SubCell"/>
</dbReference>
<evidence type="ECO:0000313" key="9">
    <source>
        <dbReference type="EMBL" id="APC40145.1"/>
    </source>
</evidence>
<comment type="similarity">
    <text evidence="7">Belongs to the binding-protein-dependent transport system permease family.</text>
</comment>
<dbReference type="AlphaFoldDB" id="A0A1J0GFK1"/>
<evidence type="ECO:0000256" key="3">
    <source>
        <dbReference type="ARBA" id="ARBA00022475"/>
    </source>
</evidence>
<evidence type="ECO:0000256" key="1">
    <source>
        <dbReference type="ARBA" id="ARBA00004651"/>
    </source>
</evidence>
<evidence type="ECO:0000256" key="2">
    <source>
        <dbReference type="ARBA" id="ARBA00022448"/>
    </source>
</evidence>
<proteinExistence type="inferred from homology"/>
<keyword evidence="3" id="KW-1003">Cell membrane</keyword>